<evidence type="ECO:0000256" key="3">
    <source>
        <dbReference type="ARBA" id="ARBA00022692"/>
    </source>
</evidence>
<dbReference type="EMBL" id="JANPWB010000006">
    <property type="protein sequence ID" value="KAJ1178052.1"/>
    <property type="molecule type" value="Genomic_DNA"/>
</dbReference>
<dbReference type="Pfam" id="PF10639">
    <property type="entry name" value="TMEM234"/>
    <property type="match status" value="1"/>
</dbReference>
<keyword evidence="3 6" id="KW-0812">Transmembrane</keyword>
<keyword evidence="4 6" id="KW-1133">Transmembrane helix</keyword>
<dbReference type="AlphaFoldDB" id="A0AAV7TQU6"/>
<keyword evidence="7" id="KW-0732">Signal</keyword>
<gene>
    <name evidence="8" type="ORF">NDU88_003301</name>
</gene>
<evidence type="ECO:0000256" key="2">
    <source>
        <dbReference type="ARBA" id="ARBA00005977"/>
    </source>
</evidence>
<comment type="similarity">
    <text evidence="2">Belongs to the TMEM234 family.</text>
</comment>
<proteinExistence type="inferred from homology"/>
<evidence type="ECO:0000256" key="7">
    <source>
        <dbReference type="SAM" id="SignalP"/>
    </source>
</evidence>
<feature type="signal peptide" evidence="7">
    <location>
        <begin position="1"/>
        <end position="18"/>
    </location>
</feature>
<feature type="transmembrane region" description="Helical" evidence="6">
    <location>
        <begin position="79"/>
        <end position="98"/>
    </location>
</feature>
<comment type="subcellular location">
    <subcellularLocation>
        <location evidence="1">Membrane</location>
        <topology evidence="1">Multi-pass membrane protein</topology>
    </subcellularLocation>
</comment>
<evidence type="ECO:0000256" key="5">
    <source>
        <dbReference type="ARBA" id="ARBA00023136"/>
    </source>
</evidence>
<dbReference type="GO" id="GO:0016020">
    <property type="term" value="C:membrane"/>
    <property type="evidence" value="ECO:0007669"/>
    <property type="project" value="UniProtKB-SubCell"/>
</dbReference>
<dbReference type="PANTHER" id="PTHR28668">
    <property type="entry name" value="TRANSMEMBRANE PROTEIN 234"/>
    <property type="match status" value="1"/>
</dbReference>
<dbReference type="Proteomes" id="UP001066276">
    <property type="component" value="Chromosome 3_2"/>
</dbReference>
<dbReference type="SUPFAM" id="SSF103481">
    <property type="entry name" value="Multidrug resistance efflux transporter EmrE"/>
    <property type="match status" value="1"/>
</dbReference>
<evidence type="ECO:0000256" key="1">
    <source>
        <dbReference type="ARBA" id="ARBA00004141"/>
    </source>
</evidence>
<keyword evidence="9" id="KW-1185">Reference proteome</keyword>
<evidence type="ECO:0000256" key="6">
    <source>
        <dbReference type="SAM" id="Phobius"/>
    </source>
</evidence>
<evidence type="ECO:0000313" key="9">
    <source>
        <dbReference type="Proteomes" id="UP001066276"/>
    </source>
</evidence>
<dbReference type="InterPro" id="IPR037185">
    <property type="entry name" value="EmrE-like"/>
</dbReference>
<reference evidence="8" key="1">
    <citation type="journal article" date="2022" name="bioRxiv">
        <title>Sequencing and chromosome-scale assembly of the giantPleurodeles waltlgenome.</title>
        <authorList>
            <person name="Brown T."/>
            <person name="Elewa A."/>
            <person name="Iarovenko S."/>
            <person name="Subramanian E."/>
            <person name="Araus A.J."/>
            <person name="Petzold A."/>
            <person name="Susuki M."/>
            <person name="Suzuki K.-i.T."/>
            <person name="Hayashi T."/>
            <person name="Toyoda A."/>
            <person name="Oliveira C."/>
            <person name="Osipova E."/>
            <person name="Leigh N.D."/>
            <person name="Simon A."/>
            <person name="Yun M.H."/>
        </authorList>
    </citation>
    <scope>NUCLEOTIDE SEQUENCE</scope>
    <source>
        <strain evidence="8">20211129_DDA</strain>
        <tissue evidence="8">Liver</tissue>
    </source>
</reference>
<comment type="caution">
    <text evidence="8">The sequence shown here is derived from an EMBL/GenBank/DDBJ whole genome shotgun (WGS) entry which is preliminary data.</text>
</comment>
<evidence type="ECO:0008006" key="10">
    <source>
        <dbReference type="Google" id="ProtNLM"/>
    </source>
</evidence>
<name>A0AAV7TQU6_PLEWA</name>
<sequence length="129" mass="13796">MASAVELVCMVLVGILWGVTNPFLKAGSEGLEKIKKDRWILQLLEEMKFLVLNYKCLIPFLLNQCGSLLYYFTLASSDLSVAVPICNSLASVFTVGTGMALGEDLGGKRAGLGMTIATVGVTMCIIASQ</sequence>
<feature type="transmembrane region" description="Helical" evidence="6">
    <location>
        <begin position="110"/>
        <end position="128"/>
    </location>
</feature>
<dbReference type="InterPro" id="IPR018908">
    <property type="entry name" value="TMEM234"/>
</dbReference>
<protein>
    <recommendedName>
        <fullName evidence="10">Transmembrane protein 234</fullName>
    </recommendedName>
</protein>
<feature type="transmembrane region" description="Helical" evidence="6">
    <location>
        <begin position="50"/>
        <end position="72"/>
    </location>
</feature>
<evidence type="ECO:0000313" key="8">
    <source>
        <dbReference type="EMBL" id="KAJ1178052.1"/>
    </source>
</evidence>
<keyword evidence="5 6" id="KW-0472">Membrane</keyword>
<dbReference type="PANTHER" id="PTHR28668:SF1">
    <property type="entry name" value="TRANSMEMBRANE PROTEIN 234"/>
    <property type="match status" value="1"/>
</dbReference>
<accession>A0AAV7TQU6</accession>
<organism evidence="8 9">
    <name type="scientific">Pleurodeles waltl</name>
    <name type="common">Iberian ribbed newt</name>
    <dbReference type="NCBI Taxonomy" id="8319"/>
    <lineage>
        <taxon>Eukaryota</taxon>
        <taxon>Metazoa</taxon>
        <taxon>Chordata</taxon>
        <taxon>Craniata</taxon>
        <taxon>Vertebrata</taxon>
        <taxon>Euteleostomi</taxon>
        <taxon>Amphibia</taxon>
        <taxon>Batrachia</taxon>
        <taxon>Caudata</taxon>
        <taxon>Salamandroidea</taxon>
        <taxon>Salamandridae</taxon>
        <taxon>Pleurodelinae</taxon>
        <taxon>Pleurodeles</taxon>
    </lineage>
</organism>
<evidence type="ECO:0000256" key="4">
    <source>
        <dbReference type="ARBA" id="ARBA00022989"/>
    </source>
</evidence>
<feature type="chain" id="PRO_5043809729" description="Transmembrane protein 234" evidence="7">
    <location>
        <begin position="19"/>
        <end position="129"/>
    </location>
</feature>